<dbReference type="OrthoDB" id="5188961at2"/>
<accession>A0A1X2EPL8</accession>
<name>A0A1X2EPL8_9MYCO</name>
<keyword evidence="1" id="KW-0732">Signal</keyword>
<dbReference type="AlphaFoldDB" id="A0A1X2EPL8"/>
<comment type="caution">
    <text evidence="2">The sequence shown here is derived from an EMBL/GenBank/DDBJ whole genome shotgun (WGS) entry which is preliminary data.</text>
</comment>
<feature type="chain" id="PRO_5038685685" description="Acyl-CoA dehydrogenase" evidence="1">
    <location>
        <begin position="20"/>
        <end position="276"/>
    </location>
</feature>
<dbReference type="EMBL" id="LQPZ01000008">
    <property type="protein sequence ID" value="ORX08015.1"/>
    <property type="molecule type" value="Genomic_DNA"/>
</dbReference>
<evidence type="ECO:0000313" key="2">
    <source>
        <dbReference type="EMBL" id="ORX08015.1"/>
    </source>
</evidence>
<dbReference type="STRING" id="1798.AWC30_03630"/>
<protein>
    <recommendedName>
        <fullName evidence="4">Acyl-CoA dehydrogenase</fullName>
    </recommendedName>
</protein>
<feature type="signal peptide" evidence="1">
    <location>
        <begin position="1"/>
        <end position="19"/>
    </location>
</feature>
<sequence length="276" mass="28401">MWCPSVSLSVWANAWLAGAAAPDDVLDAVAAWAPVQAIAAHDPVAAGRAGLPYPAAEHGGAMSVLQTLRTAAGRPDRHGTPVEVVLPVPGDVRGLPPGSAFARDALDVGEALILTGGADGEALGLVPDYPDQDPTEPVTLCWTAYSLPEPPPVPPADLGAAEFELRSAVRAAAETLGALDMAAGADADPRALVEQFLDATAGHRVPDHAPARALRVLEQAAHVEAILAVSAELAPLAMHSFSQNRISEETLRPLTGVVRAARLAALDAILRSAWPG</sequence>
<reference evidence="2 3" key="1">
    <citation type="submission" date="2016-01" db="EMBL/GenBank/DDBJ databases">
        <title>The new phylogeny of the genus Mycobacterium.</title>
        <authorList>
            <person name="Tarcisio F."/>
            <person name="Conor M."/>
            <person name="Antonella G."/>
            <person name="Elisabetta G."/>
            <person name="Giulia F.S."/>
            <person name="Sara T."/>
            <person name="Anna F."/>
            <person name="Clotilde B."/>
            <person name="Roberto B."/>
            <person name="Veronica D.S."/>
            <person name="Fabio R."/>
            <person name="Monica P."/>
            <person name="Olivier J."/>
            <person name="Enrico T."/>
            <person name="Nicola S."/>
        </authorList>
    </citation>
    <scope>NUCLEOTIDE SEQUENCE [LARGE SCALE GENOMIC DNA]</scope>
    <source>
        <strain evidence="2 3">DSM 44153</strain>
    </source>
</reference>
<dbReference type="Proteomes" id="UP000193090">
    <property type="component" value="Unassembled WGS sequence"/>
</dbReference>
<evidence type="ECO:0000256" key="1">
    <source>
        <dbReference type="SAM" id="SignalP"/>
    </source>
</evidence>
<organism evidence="2 3">
    <name type="scientific">Mycolicibacillus trivialis</name>
    <dbReference type="NCBI Taxonomy" id="1798"/>
    <lineage>
        <taxon>Bacteria</taxon>
        <taxon>Bacillati</taxon>
        <taxon>Actinomycetota</taxon>
        <taxon>Actinomycetes</taxon>
        <taxon>Mycobacteriales</taxon>
        <taxon>Mycobacteriaceae</taxon>
        <taxon>Mycolicibacillus</taxon>
    </lineage>
</organism>
<gene>
    <name evidence="2" type="ORF">AWC30_03630</name>
</gene>
<dbReference type="RefSeq" id="WP_085108301.1">
    <property type="nucleotide sequence ID" value="NZ_LQPZ01000008.1"/>
</dbReference>
<evidence type="ECO:0000313" key="3">
    <source>
        <dbReference type="Proteomes" id="UP000193090"/>
    </source>
</evidence>
<proteinExistence type="predicted"/>
<evidence type="ECO:0008006" key="4">
    <source>
        <dbReference type="Google" id="ProtNLM"/>
    </source>
</evidence>
<keyword evidence="3" id="KW-1185">Reference proteome</keyword>